<name>A0A7C4Q082_9CHLR</name>
<gene>
    <name evidence="2" type="ORF">ENT17_01770</name>
</gene>
<dbReference type="SUPFAM" id="SSF158622">
    <property type="entry name" value="YheA/YmcA-like"/>
    <property type="match status" value="1"/>
</dbReference>
<comment type="caution">
    <text evidence="2">The sequence shown here is derived from an EMBL/GenBank/DDBJ whole genome shotgun (WGS) entry which is preliminary data.</text>
</comment>
<protein>
    <submittedName>
        <fullName evidence="2">YlbF family regulator</fullName>
    </submittedName>
</protein>
<evidence type="ECO:0000256" key="1">
    <source>
        <dbReference type="SAM" id="Coils"/>
    </source>
</evidence>
<evidence type="ECO:0000313" key="2">
    <source>
        <dbReference type="EMBL" id="HGS86327.1"/>
    </source>
</evidence>
<dbReference type="InterPro" id="IPR010368">
    <property type="entry name" value="Com_YlbF"/>
</dbReference>
<keyword evidence="1" id="KW-0175">Coiled coil</keyword>
<dbReference type="Gene3D" id="1.20.1500.10">
    <property type="entry name" value="YheA/YmcA-like"/>
    <property type="match status" value="1"/>
</dbReference>
<organism evidence="2">
    <name type="scientific">Bellilinea caldifistulae</name>
    <dbReference type="NCBI Taxonomy" id="360411"/>
    <lineage>
        <taxon>Bacteria</taxon>
        <taxon>Bacillati</taxon>
        <taxon>Chloroflexota</taxon>
        <taxon>Anaerolineae</taxon>
        <taxon>Anaerolineales</taxon>
        <taxon>Anaerolineaceae</taxon>
        <taxon>Bellilinea</taxon>
    </lineage>
</organism>
<dbReference type="InterPro" id="IPR023378">
    <property type="entry name" value="YheA/YmcA-like_dom_sf"/>
</dbReference>
<dbReference type="Pfam" id="PF06133">
    <property type="entry name" value="Com_YlbF"/>
    <property type="match status" value="1"/>
</dbReference>
<feature type="coiled-coil region" evidence="1">
    <location>
        <begin position="68"/>
        <end position="101"/>
    </location>
</feature>
<dbReference type="EMBL" id="DSXR01000022">
    <property type="protein sequence ID" value="HGS86327.1"/>
    <property type="molecule type" value="Genomic_DNA"/>
</dbReference>
<sequence length="161" mass="18712">MPKTTCWLWRKSREIPFRKHWGWILRASAAEEAAVDNTTPLDANPALLDEALHNLIEQLTHSESFARLRSAEQNLMNDEQALSLLNRLAEVQQKVKAQQQSGKPSEEDVRRLQQLQVEVAEHPLIQEYEYSREAYIALVRQVNQHISQEIGLDFASLTRRW</sequence>
<dbReference type="AlphaFoldDB" id="A0A7C4Q082"/>
<proteinExistence type="predicted"/>
<accession>A0A7C4Q082</accession>
<reference evidence="2" key="1">
    <citation type="journal article" date="2020" name="mSystems">
        <title>Genome- and Community-Level Interaction Insights into Carbon Utilization and Element Cycling Functions of Hydrothermarchaeota in Hydrothermal Sediment.</title>
        <authorList>
            <person name="Zhou Z."/>
            <person name="Liu Y."/>
            <person name="Xu W."/>
            <person name="Pan J."/>
            <person name="Luo Z.H."/>
            <person name="Li M."/>
        </authorList>
    </citation>
    <scope>NUCLEOTIDE SEQUENCE [LARGE SCALE GENOMIC DNA]</scope>
    <source>
        <strain evidence="2">SpSt-556</strain>
    </source>
</reference>